<comment type="subcellular location">
    <subcellularLocation>
        <location evidence="1">Cytoplasm</location>
        <location evidence="1">Cytoskeleton</location>
    </subcellularLocation>
</comment>
<keyword evidence="5" id="KW-0206">Cytoskeleton</keyword>
<name>A0A5K3FI71_MESCO</name>
<feature type="domain" description="CLIP1 zinc knuckle" evidence="7">
    <location>
        <begin position="178"/>
        <end position="195"/>
    </location>
</feature>
<organism evidence="8">
    <name type="scientific">Mesocestoides corti</name>
    <name type="common">Flatworm</name>
    <dbReference type="NCBI Taxonomy" id="53468"/>
    <lineage>
        <taxon>Eukaryota</taxon>
        <taxon>Metazoa</taxon>
        <taxon>Spiralia</taxon>
        <taxon>Lophotrochozoa</taxon>
        <taxon>Platyhelminthes</taxon>
        <taxon>Cestoda</taxon>
        <taxon>Eucestoda</taxon>
        <taxon>Cyclophyllidea</taxon>
        <taxon>Mesocestoididae</taxon>
        <taxon>Mesocestoides</taxon>
    </lineage>
</organism>
<dbReference type="GO" id="GO:0005874">
    <property type="term" value="C:microtubule"/>
    <property type="evidence" value="ECO:0007669"/>
    <property type="project" value="UniProtKB-KW"/>
</dbReference>
<evidence type="ECO:0000256" key="3">
    <source>
        <dbReference type="ARBA" id="ARBA00022701"/>
    </source>
</evidence>
<feature type="region of interest" description="Disordered" evidence="6">
    <location>
        <begin position="149"/>
        <end position="169"/>
    </location>
</feature>
<evidence type="ECO:0000313" key="8">
    <source>
        <dbReference type="WBParaSite" id="MCU_008041-RA"/>
    </source>
</evidence>
<proteinExistence type="predicted"/>
<feature type="domain" description="CLIP1 zinc knuckle" evidence="7">
    <location>
        <begin position="220"/>
        <end position="237"/>
    </location>
</feature>
<keyword evidence="4" id="KW-0175">Coiled coil</keyword>
<evidence type="ECO:0000256" key="1">
    <source>
        <dbReference type="ARBA" id="ARBA00004245"/>
    </source>
</evidence>
<dbReference type="WBParaSite" id="MCU_008041-RA">
    <property type="protein sequence ID" value="MCU_008041-RA"/>
    <property type="gene ID" value="MCU_008041"/>
</dbReference>
<protein>
    <submittedName>
        <fullName evidence="8">CLIP1_ZNF domain-containing protein</fullName>
    </submittedName>
</protein>
<keyword evidence="3" id="KW-0493">Microtubule</keyword>
<keyword evidence="2" id="KW-0963">Cytoplasm</keyword>
<dbReference type="AlphaFoldDB" id="A0A5K3FI71"/>
<feature type="region of interest" description="Disordered" evidence="6">
    <location>
        <begin position="79"/>
        <end position="120"/>
    </location>
</feature>
<feature type="compositionally biased region" description="Polar residues" evidence="6">
    <location>
        <begin position="88"/>
        <end position="100"/>
    </location>
</feature>
<reference evidence="8" key="1">
    <citation type="submission" date="2019-11" db="UniProtKB">
        <authorList>
            <consortium name="WormBaseParasite"/>
        </authorList>
    </citation>
    <scope>IDENTIFICATION</scope>
</reference>
<evidence type="ECO:0000256" key="5">
    <source>
        <dbReference type="ARBA" id="ARBA00023212"/>
    </source>
</evidence>
<evidence type="ECO:0000256" key="6">
    <source>
        <dbReference type="SAM" id="MobiDB-lite"/>
    </source>
</evidence>
<feature type="compositionally biased region" description="Low complexity" evidence="6">
    <location>
        <begin position="101"/>
        <end position="116"/>
    </location>
</feature>
<dbReference type="Pfam" id="PF16641">
    <property type="entry name" value="CLIP1_ZNF"/>
    <property type="match status" value="2"/>
</dbReference>
<evidence type="ECO:0000256" key="2">
    <source>
        <dbReference type="ARBA" id="ARBA00022490"/>
    </source>
</evidence>
<evidence type="ECO:0000259" key="7">
    <source>
        <dbReference type="Pfam" id="PF16641"/>
    </source>
</evidence>
<dbReference type="InterPro" id="IPR032108">
    <property type="entry name" value="CLIP1_ZNF"/>
</dbReference>
<accession>A0A5K3FI71</accession>
<sequence>MQLALDEANYRVEMAERSSAAALQQLESKNLELQSLQERLLKVANEHEEFQDKQLQLVTSLETEKRIFMERVRRAEKKVERFEKETQAKSPINPRSPSPVSNGRGTSRTSASGGANRSSHDSQLNFLNSIIVDLHAKNAELEQQLRSALENHSRGDANEKTKPLQKAKEKHTSSSKLRFWCDNCEVFDLHDTEQCPNEPQFSRSNVVHRLARNVVPSTDRKYCDNCGIFDLHNTEECTEDPQETF</sequence>
<evidence type="ECO:0000256" key="4">
    <source>
        <dbReference type="ARBA" id="ARBA00023054"/>
    </source>
</evidence>